<gene>
    <name evidence="1" type="ORF">BSZ37_09525</name>
</gene>
<dbReference type="Proteomes" id="UP000216339">
    <property type="component" value="Unassembled WGS sequence"/>
</dbReference>
<dbReference type="Pfam" id="PF07920">
    <property type="entry name" value="DUF1684"/>
    <property type="match status" value="1"/>
</dbReference>
<dbReference type="EMBL" id="MQWD01000001">
    <property type="protein sequence ID" value="PAP78722.1"/>
    <property type="molecule type" value="Genomic_DNA"/>
</dbReference>
<dbReference type="OrthoDB" id="5493262at2"/>
<comment type="caution">
    <text evidence="1">The sequence shown here is derived from an EMBL/GenBank/DDBJ whole genome shotgun (WGS) entry which is preliminary data.</text>
</comment>
<name>A0A271J5D7_9BACT</name>
<keyword evidence="2" id="KW-1185">Reference proteome</keyword>
<dbReference type="PANTHER" id="PTHR41913">
    <property type="entry name" value="DUF1684 DOMAIN-CONTAINING PROTEIN"/>
    <property type="match status" value="1"/>
</dbReference>
<accession>A0A271J5D7</accession>
<dbReference type="PANTHER" id="PTHR41913:SF1">
    <property type="entry name" value="DUF1684 DOMAIN-CONTAINING PROTEIN"/>
    <property type="match status" value="1"/>
</dbReference>
<evidence type="ECO:0000313" key="2">
    <source>
        <dbReference type="Proteomes" id="UP000216339"/>
    </source>
</evidence>
<sequence length="170" mass="19169">MEADWQRWVADRDSLFRSPTTPLLPNSLTAFEGLTYFDYDSTFAVPAALAPSLDRDTVRFPTTTGELRRYVSAGDLVFEAGGVQRRLEAFETVEGPNPRLFVPFTDATNGRRTYGGGRYLDLELQPAGRYALDFNRAYHPYCVYNPTYSCPLPPPENRLELAVTAGERYP</sequence>
<dbReference type="AlphaFoldDB" id="A0A271J5D7"/>
<evidence type="ECO:0008006" key="3">
    <source>
        <dbReference type="Google" id="ProtNLM"/>
    </source>
</evidence>
<reference evidence="1 2" key="1">
    <citation type="submission" date="2016-11" db="EMBL/GenBank/DDBJ databases">
        <title>Study of marine rhodopsin-containing bacteria.</title>
        <authorList>
            <person name="Yoshizawa S."/>
            <person name="Kumagai Y."/>
            <person name="Kogure K."/>
        </authorList>
    </citation>
    <scope>NUCLEOTIDE SEQUENCE [LARGE SCALE GENOMIC DNA]</scope>
    <source>
        <strain evidence="1 2">SAORIC-28</strain>
    </source>
</reference>
<protein>
    <recommendedName>
        <fullName evidence="3">DUF1684 domain-containing protein</fullName>
    </recommendedName>
</protein>
<dbReference type="InterPro" id="IPR012467">
    <property type="entry name" value="DUF1684"/>
</dbReference>
<evidence type="ECO:0000313" key="1">
    <source>
        <dbReference type="EMBL" id="PAP78722.1"/>
    </source>
</evidence>
<proteinExistence type="predicted"/>
<organism evidence="1 2">
    <name type="scientific">Rubrivirga marina</name>
    <dbReference type="NCBI Taxonomy" id="1196024"/>
    <lineage>
        <taxon>Bacteria</taxon>
        <taxon>Pseudomonadati</taxon>
        <taxon>Rhodothermota</taxon>
        <taxon>Rhodothermia</taxon>
        <taxon>Rhodothermales</taxon>
        <taxon>Rubricoccaceae</taxon>
        <taxon>Rubrivirga</taxon>
    </lineage>
</organism>